<evidence type="ECO:0000313" key="2">
    <source>
        <dbReference type="Proteomes" id="UP000594263"/>
    </source>
</evidence>
<proteinExistence type="predicted"/>
<protein>
    <submittedName>
        <fullName evidence="1">Uncharacterized protein</fullName>
    </submittedName>
</protein>
<reference evidence="1" key="1">
    <citation type="submission" date="2021-01" db="UniProtKB">
        <authorList>
            <consortium name="EnsemblPlants"/>
        </authorList>
    </citation>
    <scope>IDENTIFICATION</scope>
</reference>
<dbReference type="Proteomes" id="UP000594263">
    <property type="component" value="Unplaced"/>
</dbReference>
<sequence length="69" mass="8070">MLTIPIKQLENVYLTDTFLPQWSPYSRLQMFYQSRHIHTCKGVCGFTLSHRSRTSPARLCHGNWNALMS</sequence>
<keyword evidence="2" id="KW-1185">Reference proteome</keyword>
<organism evidence="1 2">
    <name type="scientific">Kalanchoe fedtschenkoi</name>
    <name type="common">Lavender scallops</name>
    <name type="synonym">South American air plant</name>
    <dbReference type="NCBI Taxonomy" id="63787"/>
    <lineage>
        <taxon>Eukaryota</taxon>
        <taxon>Viridiplantae</taxon>
        <taxon>Streptophyta</taxon>
        <taxon>Embryophyta</taxon>
        <taxon>Tracheophyta</taxon>
        <taxon>Spermatophyta</taxon>
        <taxon>Magnoliopsida</taxon>
        <taxon>eudicotyledons</taxon>
        <taxon>Gunneridae</taxon>
        <taxon>Pentapetalae</taxon>
        <taxon>Saxifragales</taxon>
        <taxon>Crassulaceae</taxon>
        <taxon>Kalanchoe</taxon>
    </lineage>
</organism>
<dbReference type="EnsemblPlants" id="Kaladp0092s0060.1.v1.1">
    <property type="protein sequence ID" value="Kaladp0092s0060.1.v1.1.CDS.1"/>
    <property type="gene ID" value="Kaladp0092s0060.v1.1"/>
</dbReference>
<dbReference type="Gramene" id="Kaladp0092s0060.1.v1.1">
    <property type="protein sequence ID" value="Kaladp0092s0060.1.v1.1.CDS.1"/>
    <property type="gene ID" value="Kaladp0092s0060.v1.1"/>
</dbReference>
<name>A0A7N0UX82_KALFE</name>
<dbReference type="AlphaFoldDB" id="A0A7N0UX82"/>
<evidence type="ECO:0000313" key="1">
    <source>
        <dbReference type="EnsemblPlants" id="Kaladp0092s0060.1.v1.1.CDS.1"/>
    </source>
</evidence>
<accession>A0A7N0UX82</accession>